<sequence length="355" mass="38567">MEDISSPIAVHILDFCDDGLGDDLFAAVTTTSDPFPASSDDVSSSTTTTPPVCSCSDETPAVVPTAYSPLPSFDSTLTALLEQEQRHDLDTELLPPIDGLSEVAYYPHAANEVSIEQFSQMELPGTITEQVPPIQMSSSAPALMPIASDFDECFTAALAGGFMGLDGAVFQQAGAILPSCNAEAPQRGFFNSASDCSNSMSMIGEFQKMMEDEGLTRTYSDTDSMQGAVNNAEVQVVGNNQHLTNGCNGNPATLSTELSGLEDSTFKVVRLSPEERKEKIHRKTLADSRPRVRGRFAKNDELCEAGQSSSQNHEQYEQTDRMKEEDMMDTSDILAHLSGFNPYNYKYKSTIESWI</sequence>
<protein>
    <recommendedName>
        <fullName evidence="4">CCT domain-containing protein</fullName>
    </recommendedName>
</protein>
<dbReference type="Proteomes" id="UP000636709">
    <property type="component" value="Unassembled WGS sequence"/>
</dbReference>
<accession>A0A835G062</accession>
<feature type="region of interest" description="Disordered" evidence="1">
    <location>
        <begin position="301"/>
        <end position="325"/>
    </location>
</feature>
<evidence type="ECO:0000313" key="2">
    <source>
        <dbReference type="EMBL" id="KAF8780545.1"/>
    </source>
</evidence>
<dbReference type="PANTHER" id="PTHR31319:SF111">
    <property type="entry name" value="CCT DOMAIN-CONTAINING PROTEIN"/>
    <property type="match status" value="1"/>
</dbReference>
<evidence type="ECO:0000256" key="1">
    <source>
        <dbReference type="SAM" id="MobiDB-lite"/>
    </source>
</evidence>
<evidence type="ECO:0008006" key="4">
    <source>
        <dbReference type="Google" id="ProtNLM"/>
    </source>
</evidence>
<keyword evidence="3" id="KW-1185">Reference proteome</keyword>
<evidence type="ECO:0000313" key="3">
    <source>
        <dbReference type="Proteomes" id="UP000636709"/>
    </source>
</evidence>
<dbReference type="InterPro" id="IPR045281">
    <property type="entry name" value="CONSTANS-like"/>
</dbReference>
<gene>
    <name evidence="2" type="ORF">HU200_001679</name>
</gene>
<dbReference type="GO" id="GO:0003700">
    <property type="term" value="F:DNA-binding transcription factor activity"/>
    <property type="evidence" value="ECO:0007669"/>
    <property type="project" value="TreeGrafter"/>
</dbReference>
<reference evidence="2" key="1">
    <citation type="submission" date="2020-07" db="EMBL/GenBank/DDBJ databases">
        <title>Genome sequence and genetic diversity analysis of an under-domesticated orphan crop, white fonio (Digitaria exilis).</title>
        <authorList>
            <person name="Bennetzen J.L."/>
            <person name="Chen S."/>
            <person name="Ma X."/>
            <person name="Wang X."/>
            <person name="Yssel A.E.J."/>
            <person name="Chaluvadi S.R."/>
            <person name="Johnson M."/>
            <person name="Gangashetty P."/>
            <person name="Hamidou F."/>
            <person name="Sanogo M.D."/>
            <person name="Zwaenepoel A."/>
            <person name="Wallace J."/>
            <person name="Van De Peer Y."/>
            <person name="Van Deynze A."/>
        </authorList>
    </citation>
    <scope>NUCLEOTIDE SEQUENCE</scope>
    <source>
        <tissue evidence="2">Leaves</tissue>
    </source>
</reference>
<organism evidence="2 3">
    <name type="scientific">Digitaria exilis</name>
    <dbReference type="NCBI Taxonomy" id="1010633"/>
    <lineage>
        <taxon>Eukaryota</taxon>
        <taxon>Viridiplantae</taxon>
        <taxon>Streptophyta</taxon>
        <taxon>Embryophyta</taxon>
        <taxon>Tracheophyta</taxon>
        <taxon>Spermatophyta</taxon>
        <taxon>Magnoliopsida</taxon>
        <taxon>Liliopsida</taxon>
        <taxon>Poales</taxon>
        <taxon>Poaceae</taxon>
        <taxon>PACMAD clade</taxon>
        <taxon>Panicoideae</taxon>
        <taxon>Panicodae</taxon>
        <taxon>Paniceae</taxon>
        <taxon>Anthephorinae</taxon>
        <taxon>Digitaria</taxon>
    </lineage>
</organism>
<proteinExistence type="predicted"/>
<dbReference type="OrthoDB" id="153872at2759"/>
<dbReference type="EMBL" id="JACEFO010000138">
    <property type="protein sequence ID" value="KAF8780545.1"/>
    <property type="molecule type" value="Genomic_DNA"/>
</dbReference>
<dbReference type="AlphaFoldDB" id="A0A835G062"/>
<name>A0A835G062_9POAL</name>
<feature type="compositionally biased region" description="Basic and acidic residues" evidence="1">
    <location>
        <begin position="314"/>
        <end position="325"/>
    </location>
</feature>
<dbReference type="PANTHER" id="PTHR31319">
    <property type="entry name" value="ZINC FINGER PROTEIN CONSTANS-LIKE 4"/>
    <property type="match status" value="1"/>
</dbReference>
<comment type="caution">
    <text evidence="2">The sequence shown here is derived from an EMBL/GenBank/DDBJ whole genome shotgun (WGS) entry which is preliminary data.</text>
</comment>
<dbReference type="GO" id="GO:0005634">
    <property type="term" value="C:nucleus"/>
    <property type="evidence" value="ECO:0007669"/>
    <property type="project" value="TreeGrafter"/>
</dbReference>
<dbReference type="GO" id="GO:0009909">
    <property type="term" value="P:regulation of flower development"/>
    <property type="evidence" value="ECO:0007669"/>
    <property type="project" value="InterPro"/>
</dbReference>